<protein>
    <recommendedName>
        <fullName evidence="9">Ubiquitin-like domain-containing protein</fullName>
    </recommendedName>
</protein>
<dbReference type="InterPro" id="IPR000626">
    <property type="entry name" value="Ubiquitin-like_dom"/>
</dbReference>
<dbReference type="InterPro" id="IPR029071">
    <property type="entry name" value="Ubiquitin-like_domsf"/>
</dbReference>
<keyword evidence="4 8" id="KW-0472">Membrane</keyword>
<feature type="coiled-coil region" evidence="6">
    <location>
        <begin position="304"/>
        <end position="341"/>
    </location>
</feature>
<evidence type="ECO:0000256" key="7">
    <source>
        <dbReference type="SAM" id="MobiDB-lite"/>
    </source>
</evidence>
<dbReference type="PROSITE" id="PS50053">
    <property type="entry name" value="UBIQUITIN_2"/>
    <property type="match status" value="1"/>
</dbReference>
<name>A0A2A2LGU2_9BILA</name>
<evidence type="ECO:0000256" key="8">
    <source>
        <dbReference type="SAM" id="Phobius"/>
    </source>
</evidence>
<dbReference type="GO" id="GO:0016020">
    <property type="term" value="C:membrane"/>
    <property type="evidence" value="ECO:0007669"/>
    <property type="project" value="UniProtKB-SubCell"/>
</dbReference>
<evidence type="ECO:0000256" key="3">
    <source>
        <dbReference type="ARBA" id="ARBA00022989"/>
    </source>
</evidence>
<dbReference type="InterPro" id="IPR039751">
    <property type="entry name" value="HERPUD1/2"/>
</dbReference>
<dbReference type="GO" id="GO:0030968">
    <property type="term" value="P:endoplasmic reticulum unfolded protein response"/>
    <property type="evidence" value="ECO:0007669"/>
    <property type="project" value="TreeGrafter"/>
</dbReference>
<feature type="region of interest" description="Disordered" evidence="7">
    <location>
        <begin position="343"/>
        <end position="378"/>
    </location>
</feature>
<evidence type="ECO:0000256" key="6">
    <source>
        <dbReference type="SAM" id="Coils"/>
    </source>
</evidence>
<organism evidence="10 11">
    <name type="scientific">Diploscapter pachys</name>
    <dbReference type="NCBI Taxonomy" id="2018661"/>
    <lineage>
        <taxon>Eukaryota</taxon>
        <taxon>Metazoa</taxon>
        <taxon>Ecdysozoa</taxon>
        <taxon>Nematoda</taxon>
        <taxon>Chromadorea</taxon>
        <taxon>Rhabditida</taxon>
        <taxon>Rhabditina</taxon>
        <taxon>Rhabditomorpha</taxon>
        <taxon>Rhabditoidea</taxon>
        <taxon>Rhabditidae</taxon>
        <taxon>Diploscapter</taxon>
    </lineage>
</organism>
<keyword evidence="2 8" id="KW-0812">Transmembrane</keyword>
<evidence type="ECO:0000313" key="11">
    <source>
        <dbReference type="Proteomes" id="UP000218231"/>
    </source>
</evidence>
<keyword evidence="3 8" id="KW-1133">Transmembrane helix</keyword>
<gene>
    <name evidence="10" type="ORF">WR25_09823</name>
</gene>
<keyword evidence="5" id="KW-0834">Unfolded protein response</keyword>
<evidence type="ECO:0000256" key="4">
    <source>
        <dbReference type="ARBA" id="ARBA00023136"/>
    </source>
</evidence>
<dbReference type="PANTHER" id="PTHR12943">
    <property type="entry name" value="HOMOCYSTEINE-RESPONSIVE ENDOPLASMIC RETICULUM-RESIDENT UNIQUITIN-LIKE DOMAIN HERPUD PROTEIN FAMILY MEMBER"/>
    <property type="match status" value="1"/>
</dbReference>
<dbReference type="Proteomes" id="UP000218231">
    <property type="component" value="Unassembled WGS sequence"/>
</dbReference>
<feature type="transmembrane region" description="Helical" evidence="8">
    <location>
        <begin position="284"/>
        <end position="300"/>
    </location>
</feature>
<evidence type="ECO:0000256" key="2">
    <source>
        <dbReference type="ARBA" id="ARBA00022692"/>
    </source>
</evidence>
<dbReference type="EMBL" id="LIAE01006778">
    <property type="protein sequence ID" value="PAV85384.1"/>
    <property type="molecule type" value="Genomic_DNA"/>
</dbReference>
<keyword evidence="6" id="KW-0175">Coiled coil</keyword>
<dbReference type="AlphaFoldDB" id="A0A2A2LGU2"/>
<dbReference type="Gene3D" id="3.10.20.90">
    <property type="entry name" value="Phosphatidylinositol 3-kinase Catalytic Subunit, Chain A, domain 1"/>
    <property type="match status" value="1"/>
</dbReference>
<evidence type="ECO:0000313" key="10">
    <source>
        <dbReference type="EMBL" id="PAV85384.1"/>
    </source>
</evidence>
<sequence>MTTTSEASADNVQLLIRSSFNQSEDYTVSCPKTWTILDLKKHINSNYPSHPPLANMRLIYTGANMVDTMVIKDVLAKRQVVDGPQIFHLVCQLPQSTLHQRRPVAISQPMYQSATQFYRTPAQTFTPQYSMGDAVINGNQATPQIPTQQYSDAYMEYARRWQMYQASMYGYTYGNPYMAAMYSQTHMQYPGVYSQVITNGTSPVAQPGTNQVYAAAYDNIGQNAPAVGGDAALPQNPAAPAIVNDEAVAPAGGRQMDALERFYRFFKLIIFAMVLFMYDISFERMALVFCLCLFLILIRNRRNAQRAREQAVEIERMAERIRERNERLDRIEREINDEEAEELVNNNNHGEPVNQGNANEQNGVETDRDNATTPPPAAGVALEGQGVLGFAYSFITSFFLSLVPENAVPMDMN</sequence>
<evidence type="ECO:0000256" key="5">
    <source>
        <dbReference type="ARBA" id="ARBA00023230"/>
    </source>
</evidence>
<dbReference type="FunFam" id="3.10.20.90:FF:000046">
    <property type="entry name" value="Homocysteine-responsive endoplasmic reticulum-resident ubiquitin-like domain member 2 protein"/>
    <property type="match status" value="1"/>
</dbReference>
<feature type="domain" description="Ubiquitin-like" evidence="9">
    <location>
        <begin position="12"/>
        <end position="73"/>
    </location>
</feature>
<feature type="compositionally biased region" description="Polar residues" evidence="7">
    <location>
        <begin position="344"/>
        <end position="364"/>
    </location>
</feature>
<accession>A0A2A2LGU2</accession>
<evidence type="ECO:0000259" key="9">
    <source>
        <dbReference type="PROSITE" id="PS50053"/>
    </source>
</evidence>
<comment type="subcellular location">
    <subcellularLocation>
        <location evidence="1">Membrane</location>
    </subcellularLocation>
</comment>
<dbReference type="PANTHER" id="PTHR12943:SF27">
    <property type="entry name" value="HOMOCYSTEINE-INDUCED ENDOPLASMIC RETICULUM PROTEIN, ISOFORM A"/>
    <property type="match status" value="1"/>
</dbReference>
<proteinExistence type="predicted"/>
<comment type="caution">
    <text evidence="10">The sequence shown here is derived from an EMBL/GenBank/DDBJ whole genome shotgun (WGS) entry which is preliminary data.</text>
</comment>
<evidence type="ECO:0000256" key="1">
    <source>
        <dbReference type="ARBA" id="ARBA00004370"/>
    </source>
</evidence>
<reference evidence="10 11" key="1">
    <citation type="journal article" date="2017" name="Curr. Biol.">
        <title>Genome architecture and evolution of a unichromosomal asexual nematode.</title>
        <authorList>
            <person name="Fradin H."/>
            <person name="Zegar C."/>
            <person name="Gutwein M."/>
            <person name="Lucas J."/>
            <person name="Kovtun M."/>
            <person name="Corcoran D."/>
            <person name="Baugh L.R."/>
            <person name="Kiontke K."/>
            <person name="Gunsalus K."/>
            <person name="Fitch D.H."/>
            <person name="Piano F."/>
        </authorList>
    </citation>
    <scope>NUCLEOTIDE SEQUENCE [LARGE SCALE GENOMIC DNA]</scope>
    <source>
        <strain evidence="10">PF1309</strain>
    </source>
</reference>
<dbReference type="STRING" id="2018661.A0A2A2LGU2"/>
<keyword evidence="11" id="KW-1185">Reference proteome</keyword>
<dbReference type="OrthoDB" id="21589at2759"/>
<dbReference type="SUPFAM" id="SSF54236">
    <property type="entry name" value="Ubiquitin-like"/>
    <property type="match status" value="1"/>
</dbReference>